<evidence type="ECO:0000256" key="5">
    <source>
        <dbReference type="ARBA" id="ARBA00022679"/>
    </source>
</evidence>
<dbReference type="Gene3D" id="3.60.140.10">
    <property type="entry name" value="CNF1/YfiH-like putative cysteine hydrolases"/>
    <property type="match status" value="1"/>
</dbReference>
<gene>
    <name evidence="13" type="primary">pgeF</name>
    <name evidence="13" type="ORF">P9B03_15920</name>
</gene>
<dbReference type="Proteomes" id="UP001344888">
    <property type="component" value="Unassembled WGS sequence"/>
</dbReference>
<comment type="catalytic activity">
    <reaction evidence="11">
        <text>S-methyl-5'-thioadenosine + phosphate = 5-(methylsulfanyl)-alpha-D-ribose 1-phosphate + adenine</text>
        <dbReference type="Rhea" id="RHEA:11852"/>
        <dbReference type="ChEBI" id="CHEBI:16708"/>
        <dbReference type="ChEBI" id="CHEBI:17509"/>
        <dbReference type="ChEBI" id="CHEBI:43474"/>
        <dbReference type="ChEBI" id="CHEBI:58533"/>
        <dbReference type="EC" id="2.4.2.28"/>
    </reaction>
    <physiologicalReaction direction="left-to-right" evidence="11">
        <dbReference type="Rhea" id="RHEA:11853"/>
    </physiologicalReaction>
</comment>
<evidence type="ECO:0000256" key="2">
    <source>
        <dbReference type="ARBA" id="ARBA00001947"/>
    </source>
</evidence>
<sequence length="249" mass="27967">MVQLYMNNEHFLAGITLQENGEESNNMAFYTSQNPQAVLQNRQQLANAIGYSLQDFVCPQQTHSANFQKITVQHKGNGAESQSSAIPQTDALYTYERGIVLSIFTADCVPIILTNAVTGLCAVIHSGWQGTVKEITAKLLQQLIAEGNNPADLHVQIGMALSQQRFEVDTDVYEQFQALGYADDLMYFHEATQKYHIDNQLTVQKQILLAGVPLENIQIDRTCTYDAAQGFSYRQQRDCGRHMIFVVRK</sequence>
<comment type="cofactor">
    <cofactor evidence="2">
        <name>Zn(2+)</name>
        <dbReference type="ChEBI" id="CHEBI:29105"/>
    </cofactor>
</comment>
<accession>A0AAW9NXR1</accession>
<evidence type="ECO:0000256" key="7">
    <source>
        <dbReference type="ARBA" id="ARBA00022801"/>
    </source>
</evidence>
<evidence type="ECO:0000256" key="1">
    <source>
        <dbReference type="ARBA" id="ARBA00000553"/>
    </source>
</evidence>
<dbReference type="InterPro" id="IPR038371">
    <property type="entry name" value="Cu_polyphenol_OxRdtase_sf"/>
</dbReference>
<dbReference type="PANTHER" id="PTHR30616:SF2">
    <property type="entry name" value="PURINE NUCLEOSIDE PHOSPHORYLASE LACC1"/>
    <property type="match status" value="1"/>
</dbReference>
<comment type="function">
    <text evidence="3">Purine nucleoside enzyme that catalyzes the phosphorolysis of adenosine and inosine nucleosides, yielding D-ribose 1-phosphate and the respective free bases, adenine and hypoxanthine. Also catalyzes the phosphorolysis of S-methyl-5'-thioadenosine into adenine and S-methyl-5-thio-alpha-D-ribose 1-phosphate. Also has adenosine deaminase activity.</text>
</comment>
<evidence type="ECO:0000256" key="4">
    <source>
        <dbReference type="ARBA" id="ARBA00007353"/>
    </source>
</evidence>
<evidence type="ECO:0000313" key="14">
    <source>
        <dbReference type="Proteomes" id="UP001344888"/>
    </source>
</evidence>
<comment type="catalytic activity">
    <reaction evidence="10">
        <text>adenosine + phosphate = alpha-D-ribose 1-phosphate + adenine</text>
        <dbReference type="Rhea" id="RHEA:27642"/>
        <dbReference type="ChEBI" id="CHEBI:16335"/>
        <dbReference type="ChEBI" id="CHEBI:16708"/>
        <dbReference type="ChEBI" id="CHEBI:43474"/>
        <dbReference type="ChEBI" id="CHEBI:57720"/>
        <dbReference type="EC" id="2.4.2.1"/>
    </reaction>
    <physiologicalReaction direction="left-to-right" evidence="10">
        <dbReference type="Rhea" id="RHEA:27643"/>
    </physiologicalReaction>
</comment>
<dbReference type="PANTHER" id="PTHR30616">
    <property type="entry name" value="UNCHARACTERIZED PROTEIN YFIH"/>
    <property type="match status" value="1"/>
</dbReference>
<evidence type="ECO:0000256" key="10">
    <source>
        <dbReference type="ARBA" id="ARBA00048968"/>
    </source>
</evidence>
<dbReference type="GO" id="GO:0005507">
    <property type="term" value="F:copper ion binding"/>
    <property type="evidence" value="ECO:0007669"/>
    <property type="project" value="TreeGrafter"/>
</dbReference>
<evidence type="ECO:0000313" key="13">
    <source>
        <dbReference type="EMBL" id="MEC1179988.1"/>
    </source>
</evidence>
<evidence type="ECO:0000256" key="3">
    <source>
        <dbReference type="ARBA" id="ARBA00003215"/>
    </source>
</evidence>
<dbReference type="InterPro" id="IPR003730">
    <property type="entry name" value="Cu_polyphenol_OxRdtase"/>
</dbReference>
<comment type="similarity">
    <text evidence="4 12">Belongs to the purine nucleoside phosphorylase YfiH/LACC1 family.</text>
</comment>
<dbReference type="RefSeq" id="WP_326124480.1">
    <property type="nucleotide sequence ID" value="NZ_JARSFG010000020.1"/>
</dbReference>
<evidence type="ECO:0000256" key="12">
    <source>
        <dbReference type="RuleBase" id="RU361274"/>
    </source>
</evidence>
<organism evidence="13 14">
    <name type="scientific">Metasolibacillus meyeri</name>
    <dbReference type="NCBI Taxonomy" id="1071052"/>
    <lineage>
        <taxon>Bacteria</taxon>
        <taxon>Bacillati</taxon>
        <taxon>Bacillota</taxon>
        <taxon>Bacilli</taxon>
        <taxon>Bacillales</taxon>
        <taxon>Caryophanaceae</taxon>
        <taxon>Metasolibacillus</taxon>
    </lineage>
</organism>
<dbReference type="InterPro" id="IPR011324">
    <property type="entry name" value="Cytotoxic_necrot_fac-like_cat"/>
</dbReference>
<comment type="catalytic activity">
    <reaction evidence="9">
        <text>adenosine + H2O + H(+) = inosine + NH4(+)</text>
        <dbReference type="Rhea" id="RHEA:24408"/>
        <dbReference type="ChEBI" id="CHEBI:15377"/>
        <dbReference type="ChEBI" id="CHEBI:15378"/>
        <dbReference type="ChEBI" id="CHEBI:16335"/>
        <dbReference type="ChEBI" id="CHEBI:17596"/>
        <dbReference type="ChEBI" id="CHEBI:28938"/>
        <dbReference type="EC" id="3.5.4.4"/>
    </reaction>
    <physiologicalReaction direction="left-to-right" evidence="9">
        <dbReference type="Rhea" id="RHEA:24409"/>
    </physiologicalReaction>
</comment>
<name>A0AAW9NXR1_9BACL</name>
<keyword evidence="14" id="KW-1185">Reference proteome</keyword>
<dbReference type="Pfam" id="PF02578">
    <property type="entry name" value="Cu-oxidase_4"/>
    <property type="match status" value="1"/>
</dbReference>
<protein>
    <recommendedName>
        <fullName evidence="12">Purine nucleoside phosphorylase</fullName>
    </recommendedName>
</protein>
<dbReference type="EMBL" id="JARSFG010000020">
    <property type="protein sequence ID" value="MEC1179988.1"/>
    <property type="molecule type" value="Genomic_DNA"/>
</dbReference>
<evidence type="ECO:0000256" key="9">
    <source>
        <dbReference type="ARBA" id="ARBA00047989"/>
    </source>
</evidence>
<keyword evidence="5" id="KW-0808">Transferase</keyword>
<dbReference type="SUPFAM" id="SSF64438">
    <property type="entry name" value="CNF1/YfiH-like putative cysteine hydrolases"/>
    <property type="match status" value="1"/>
</dbReference>
<dbReference type="AlphaFoldDB" id="A0AAW9NXR1"/>
<evidence type="ECO:0000256" key="8">
    <source>
        <dbReference type="ARBA" id="ARBA00022833"/>
    </source>
</evidence>
<reference evidence="13 14" key="1">
    <citation type="submission" date="2023-03" db="EMBL/GenBank/DDBJ databases">
        <title>Bacillus Genome Sequencing.</title>
        <authorList>
            <person name="Dunlap C."/>
        </authorList>
    </citation>
    <scope>NUCLEOTIDE SEQUENCE [LARGE SCALE GENOMIC DNA]</scope>
    <source>
        <strain evidence="13 14">B-59205</strain>
    </source>
</reference>
<keyword evidence="7" id="KW-0378">Hydrolase</keyword>
<evidence type="ECO:0000256" key="6">
    <source>
        <dbReference type="ARBA" id="ARBA00022723"/>
    </source>
</evidence>
<evidence type="ECO:0000256" key="11">
    <source>
        <dbReference type="ARBA" id="ARBA00049893"/>
    </source>
</evidence>
<dbReference type="CDD" id="cd16833">
    <property type="entry name" value="YfiH"/>
    <property type="match status" value="1"/>
</dbReference>
<comment type="catalytic activity">
    <reaction evidence="1">
        <text>inosine + phosphate = alpha-D-ribose 1-phosphate + hypoxanthine</text>
        <dbReference type="Rhea" id="RHEA:27646"/>
        <dbReference type="ChEBI" id="CHEBI:17368"/>
        <dbReference type="ChEBI" id="CHEBI:17596"/>
        <dbReference type="ChEBI" id="CHEBI:43474"/>
        <dbReference type="ChEBI" id="CHEBI:57720"/>
        <dbReference type="EC" id="2.4.2.1"/>
    </reaction>
    <physiologicalReaction direction="left-to-right" evidence="1">
        <dbReference type="Rhea" id="RHEA:27647"/>
    </physiologicalReaction>
</comment>
<dbReference type="GO" id="GO:0017061">
    <property type="term" value="F:S-methyl-5-thioadenosine phosphorylase activity"/>
    <property type="evidence" value="ECO:0007669"/>
    <property type="project" value="UniProtKB-EC"/>
</dbReference>
<dbReference type="NCBIfam" id="TIGR00726">
    <property type="entry name" value="peptidoglycan editing factor PgeF"/>
    <property type="match status" value="1"/>
</dbReference>
<proteinExistence type="inferred from homology"/>
<keyword evidence="8" id="KW-0862">Zinc</keyword>
<comment type="caution">
    <text evidence="13">The sequence shown here is derived from an EMBL/GenBank/DDBJ whole genome shotgun (WGS) entry which is preliminary data.</text>
</comment>
<keyword evidence="6" id="KW-0479">Metal-binding</keyword>
<dbReference type="GO" id="GO:0016787">
    <property type="term" value="F:hydrolase activity"/>
    <property type="evidence" value="ECO:0007669"/>
    <property type="project" value="UniProtKB-KW"/>
</dbReference>